<reference evidence="1 2" key="1">
    <citation type="submission" date="2021-02" db="EMBL/GenBank/DDBJ databases">
        <title>Porcisia hertigi Genome sequencing and assembly.</title>
        <authorList>
            <person name="Almutairi H."/>
            <person name="Gatherer D."/>
        </authorList>
    </citation>
    <scope>NUCLEOTIDE SEQUENCE [LARGE SCALE GENOMIC DNA]</scope>
    <source>
        <strain evidence="1 2">C119</strain>
    </source>
</reference>
<dbReference type="Proteomes" id="UP000674318">
    <property type="component" value="Unassembled WGS sequence"/>
</dbReference>
<dbReference type="GO" id="GO:0009159">
    <property type="term" value="P:deoxyribonucleoside monophosphate catabolic process"/>
    <property type="evidence" value="ECO:0007669"/>
    <property type="project" value="TreeGrafter"/>
</dbReference>
<sequence length="155" mass="16990">MSATKSIYIAGPAVFHPDHGEAYYNKVRALLKEKGVRPLIPIDNVATEALDIRNKNIDMIKACDAIIADLSPFRSKEPDCGTAFEVGYAAALGKVLITFSTDTRPMVEKYGGEMAEGLSVENFGLPFNLMLHDGTPVFNSFEAAFTHFVDHHLSQ</sequence>
<dbReference type="SUPFAM" id="SSF52309">
    <property type="entry name" value="N-(deoxy)ribosyltransferase-like"/>
    <property type="match status" value="1"/>
</dbReference>
<dbReference type="GO" id="GO:0005634">
    <property type="term" value="C:nucleus"/>
    <property type="evidence" value="ECO:0007669"/>
    <property type="project" value="TreeGrafter"/>
</dbReference>
<dbReference type="PANTHER" id="PTHR15364:SF0">
    <property type="entry name" value="2'-DEOXYNUCLEOSIDE 5'-PHOSPHATE N-HYDROLASE 1"/>
    <property type="match status" value="1"/>
</dbReference>
<dbReference type="OrthoDB" id="269441at2759"/>
<dbReference type="AlphaFoldDB" id="A0A836LAB8"/>
<proteinExistence type="predicted"/>
<dbReference type="GeneID" id="94290999"/>
<accession>A0A836LAB8</accession>
<dbReference type="GO" id="GO:0070694">
    <property type="term" value="F:5-hydroxymethyl-dUMP N-hydrolase activity"/>
    <property type="evidence" value="ECO:0007669"/>
    <property type="project" value="TreeGrafter"/>
</dbReference>
<name>A0A836LAB8_9TRYP</name>
<evidence type="ECO:0000313" key="1">
    <source>
        <dbReference type="EMBL" id="KAG5504499.1"/>
    </source>
</evidence>
<dbReference type="RefSeq" id="XP_067757122.1">
    <property type="nucleotide sequence ID" value="XM_067900922.1"/>
</dbReference>
<evidence type="ECO:0008006" key="3">
    <source>
        <dbReference type="Google" id="ProtNLM"/>
    </source>
</evidence>
<dbReference type="InterPro" id="IPR051239">
    <property type="entry name" value="2'-dNMP_N-hydrolase"/>
</dbReference>
<dbReference type="Pfam" id="PF05014">
    <property type="entry name" value="Nuc_deoxyrib_tr"/>
    <property type="match status" value="1"/>
</dbReference>
<protein>
    <recommendedName>
        <fullName evidence="3">Nucleoside 2-deoxyribosyltransferase</fullName>
    </recommendedName>
</protein>
<dbReference type="PANTHER" id="PTHR15364">
    <property type="entry name" value="2'-DEOXYNUCLEOSIDE 5'-PHOSPHATE N-HYDROLASE 1"/>
    <property type="match status" value="1"/>
</dbReference>
<organism evidence="1 2">
    <name type="scientific">Porcisia hertigi</name>
    <dbReference type="NCBI Taxonomy" id="2761500"/>
    <lineage>
        <taxon>Eukaryota</taxon>
        <taxon>Discoba</taxon>
        <taxon>Euglenozoa</taxon>
        <taxon>Kinetoplastea</taxon>
        <taxon>Metakinetoplastina</taxon>
        <taxon>Trypanosomatida</taxon>
        <taxon>Trypanosomatidae</taxon>
        <taxon>Leishmaniinae</taxon>
        <taxon>Porcisia</taxon>
    </lineage>
</organism>
<gene>
    <name evidence="1" type="ORF">JKF63_04951</name>
</gene>
<comment type="caution">
    <text evidence="1">The sequence shown here is derived from an EMBL/GenBank/DDBJ whole genome shotgun (WGS) entry which is preliminary data.</text>
</comment>
<dbReference type="InterPro" id="IPR007710">
    <property type="entry name" value="Nucleoside_deoxyribTrfase"/>
</dbReference>
<dbReference type="Gene3D" id="3.40.50.450">
    <property type="match status" value="1"/>
</dbReference>
<evidence type="ECO:0000313" key="2">
    <source>
        <dbReference type="Proteomes" id="UP000674318"/>
    </source>
</evidence>
<dbReference type="EMBL" id="JAFJZO010000023">
    <property type="protein sequence ID" value="KAG5504499.1"/>
    <property type="molecule type" value="Genomic_DNA"/>
</dbReference>
<dbReference type="KEGG" id="phet:94290999"/>
<keyword evidence="2" id="KW-1185">Reference proteome</keyword>